<protein>
    <submittedName>
        <fullName evidence="4">WYL domain-containing protein</fullName>
    </submittedName>
</protein>
<keyword evidence="1" id="KW-0805">Transcription regulation</keyword>
<dbReference type="PROSITE" id="PS52050">
    <property type="entry name" value="WYL"/>
    <property type="match status" value="1"/>
</dbReference>
<dbReference type="InterPro" id="IPR026881">
    <property type="entry name" value="WYL_dom"/>
</dbReference>
<keyword evidence="5" id="KW-1185">Reference proteome</keyword>
<name>A0ABS0DFT9_9NOCA</name>
<accession>A0ABS0DFT9</accession>
<dbReference type="InterPro" id="IPR036390">
    <property type="entry name" value="WH_DNA-bd_sf"/>
</dbReference>
<evidence type="ECO:0000256" key="1">
    <source>
        <dbReference type="ARBA" id="ARBA00023015"/>
    </source>
</evidence>
<dbReference type="EMBL" id="JADLQN010000005">
    <property type="protein sequence ID" value="MBF6357301.1"/>
    <property type="molecule type" value="Genomic_DNA"/>
</dbReference>
<dbReference type="PROSITE" id="PS51000">
    <property type="entry name" value="HTH_DEOR_2"/>
    <property type="match status" value="1"/>
</dbReference>
<evidence type="ECO:0000259" key="3">
    <source>
        <dbReference type="PROSITE" id="PS51000"/>
    </source>
</evidence>
<dbReference type="RefSeq" id="WP_195004161.1">
    <property type="nucleotide sequence ID" value="NZ_JADLQN010000005.1"/>
</dbReference>
<evidence type="ECO:0000256" key="2">
    <source>
        <dbReference type="ARBA" id="ARBA00023163"/>
    </source>
</evidence>
<dbReference type="PANTHER" id="PTHR34580">
    <property type="match status" value="1"/>
</dbReference>
<gene>
    <name evidence="4" type="ORF">IU449_22605</name>
</gene>
<dbReference type="InterPro" id="IPR036388">
    <property type="entry name" value="WH-like_DNA-bd_sf"/>
</dbReference>
<dbReference type="Proteomes" id="UP000707731">
    <property type="component" value="Unassembled WGS sequence"/>
</dbReference>
<organism evidence="4 5">
    <name type="scientific">Nocardia higoensis</name>
    <dbReference type="NCBI Taxonomy" id="228599"/>
    <lineage>
        <taxon>Bacteria</taxon>
        <taxon>Bacillati</taxon>
        <taxon>Actinomycetota</taxon>
        <taxon>Actinomycetes</taxon>
        <taxon>Mycobacteriales</taxon>
        <taxon>Nocardiaceae</taxon>
        <taxon>Nocardia</taxon>
    </lineage>
</organism>
<dbReference type="PANTHER" id="PTHR34580:SF1">
    <property type="entry name" value="PROTEIN PAFC"/>
    <property type="match status" value="1"/>
</dbReference>
<sequence length="317" mass="35412">MTPDRFFALLLALQTRECLTTADLADQVGVSPRTVVRDLRWLQDAGFPILIRRGRWGGVSLLPGGSLDTARLTPDERDHLALSGLDDAQRDQLGGRADGRRALDKVIPRGRTRPGQLLPLSAVVVTDNRPWFSVQAGGVEPARLLGDLRRGVRLRINYRRAVETEPTWQVVDPYGLLAKGGRWYLVADKQGSPRLYLLERLVEWEPLRVPRRLRPGVTAAQIAAQLTANWENTENLRVEGLLHVAQVERAQRILGTRLTLHPPADGEQMPFTLTCRVLQEVRQLLPFADQAIVTAPAEARAYLRDLAARTLARYSSP</sequence>
<dbReference type="InterPro" id="IPR051534">
    <property type="entry name" value="CBASS_pafABC_assoc_protein"/>
</dbReference>
<dbReference type="Pfam" id="PF08279">
    <property type="entry name" value="HTH_11"/>
    <property type="match status" value="1"/>
</dbReference>
<dbReference type="Gene3D" id="1.10.10.10">
    <property type="entry name" value="Winged helix-like DNA-binding domain superfamily/Winged helix DNA-binding domain"/>
    <property type="match status" value="1"/>
</dbReference>
<evidence type="ECO:0000313" key="5">
    <source>
        <dbReference type="Proteomes" id="UP000707731"/>
    </source>
</evidence>
<dbReference type="Pfam" id="PF13280">
    <property type="entry name" value="WYL"/>
    <property type="match status" value="1"/>
</dbReference>
<evidence type="ECO:0000313" key="4">
    <source>
        <dbReference type="EMBL" id="MBF6357301.1"/>
    </source>
</evidence>
<feature type="domain" description="HTH deoR-type" evidence="3">
    <location>
        <begin position="2"/>
        <end position="68"/>
    </location>
</feature>
<proteinExistence type="predicted"/>
<reference evidence="4 5" key="1">
    <citation type="submission" date="2020-10" db="EMBL/GenBank/DDBJ databases">
        <title>Identification of Nocardia species via Next-generation sequencing and recognition of intraspecies genetic diversity.</title>
        <authorList>
            <person name="Li P."/>
            <person name="Li P."/>
            <person name="Lu B."/>
        </authorList>
    </citation>
    <scope>NUCLEOTIDE SEQUENCE [LARGE SCALE GENOMIC DNA]</scope>
    <source>
        <strain evidence="4 5">BJ06-0143</strain>
    </source>
</reference>
<keyword evidence="2" id="KW-0804">Transcription</keyword>
<dbReference type="SUPFAM" id="SSF46785">
    <property type="entry name" value="Winged helix' DNA-binding domain"/>
    <property type="match status" value="1"/>
</dbReference>
<comment type="caution">
    <text evidence="4">The sequence shown here is derived from an EMBL/GenBank/DDBJ whole genome shotgun (WGS) entry which is preliminary data.</text>
</comment>
<dbReference type="InterPro" id="IPR001034">
    <property type="entry name" value="DeoR_HTH"/>
</dbReference>
<dbReference type="InterPro" id="IPR013196">
    <property type="entry name" value="HTH_11"/>
</dbReference>